<dbReference type="Gene3D" id="3.40.630.190">
    <property type="entry name" value="LCP protein"/>
    <property type="match status" value="1"/>
</dbReference>
<sequence length="382" mass="43640">MSREQKRMKKVQRRRRRKRIFFAFEVVVLLVLIGCLFVYAKLNQTLDKINITPTDDSKIETNDDLQLSKEVLTGYYNVLLVGVDYREDDPSTGSLDACNSDTMILASINNDTKEIKLVSLFRDTLLNVGGREYDKANSAYWSGPEALLTMFNKNLDLDLHDYVTVNFQAVADTVDLLGGIDLDLTAQEIVHLNNYCKDMVVLNEQVEGKEFNPLPEQDGTYHVDGLQALGYCRIRYTSGSDYRRTLRQRTVIMKIAEKAKSASIDQLMDVVDQVFPLVKTNISKDTMLKLGMSMLDYEISDQKGFPFDHLEGEIDVPQRKNALDAVVPVTLENNVIQLHQYLFPDEEYTPSKELKEYSGDLIYLSGWGEDDIPKRSADWDVR</sequence>
<dbReference type="InterPro" id="IPR050922">
    <property type="entry name" value="LytR/CpsA/Psr_CW_biosynth"/>
</dbReference>
<name>A0A9D1EM98_9FIRM</name>
<keyword evidence="2" id="KW-1133">Transmembrane helix</keyword>
<accession>A0A9D1EM98</accession>
<dbReference type="PANTHER" id="PTHR33392">
    <property type="entry name" value="POLYISOPRENYL-TEICHOIC ACID--PEPTIDOGLYCAN TEICHOIC ACID TRANSFERASE TAGU"/>
    <property type="match status" value="1"/>
</dbReference>
<protein>
    <submittedName>
        <fullName evidence="4">LCP family protein</fullName>
    </submittedName>
</protein>
<dbReference type="PANTHER" id="PTHR33392:SF6">
    <property type="entry name" value="POLYISOPRENYL-TEICHOIC ACID--PEPTIDOGLYCAN TEICHOIC ACID TRANSFERASE TAGU"/>
    <property type="match status" value="1"/>
</dbReference>
<organism evidence="4 5">
    <name type="scientific">Candidatus Egerieimonas intestinavium</name>
    <dbReference type="NCBI Taxonomy" id="2840777"/>
    <lineage>
        <taxon>Bacteria</taxon>
        <taxon>Bacillati</taxon>
        <taxon>Bacillota</taxon>
        <taxon>Clostridia</taxon>
        <taxon>Lachnospirales</taxon>
        <taxon>Lachnospiraceae</taxon>
        <taxon>Lachnospiraceae incertae sedis</taxon>
        <taxon>Candidatus Egerieimonas</taxon>
    </lineage>
</organism>
<proteinExistence type="inferred from homology"/>
<comment type="similarity">
    <text evidence="1">Belongs to the LytR/CpsA/Psr (LCP) family.</text>
</comment>
<feature type="transmembrane region" description="Helical" evidence="2">
    <location>
        <begin position="20"/>
        <end position="40"/>
    </location>
</feature>
<keyword evidence="2" id="KW-0472">Membrane</keyword>
<evidence type="ECO:0000256" key="1">
    <source>
        <dbReference type="ARBA" id="ARBA00006068"/>
    </source>
</evidence>
<reference evidence="4" key="2">
    <citation type="journal article" date="2021" name="PeerJ">
        <title>Extensive microbial diversity within the chicken gut microbiome revealed by metagenomics and culture.</title>
        <authorList>
            <person name="Gilroy R."/>
            <person name="Ravi A."/>
            <person name="Getino M."/>
            <person name="Pursley I."/>
            <person name="Horton D.L."/>
            <person name="Alikhan N.F."/>
            <person name="Baker D."/>
            <person name="Gharbi K."/>
            <person name="Hall N."/>
            <person name="Watson M."/>
            <person name="Adriaenssens E.M."/>
            <person name="Foster-Nyarko E."/>
            <person name="Jarju S."/>
            <person name="Secka A."/>
            <person name="Antonio M."/>
            <person name="Oren A."/>
            <person name="Chaudhuri R.R."/>
            <person name="La Ragione R."/>
            <person name="Hildebrand F."/>
            <person name="Pallen M.J."/>
        </authorList>
    </citation>
    <scope>NUCLEOTIDE SEQUENCE</scope>
    <source>
        <strain evidence="4">ChiSxjej1B13-7041</strain>
    </source>
</reference>
<dbReference type="InterPro" id="IPR004474">
    <property type="entry name" value="LytR_CpsA_psr"/>
</dbReference>
<evidence type="ECO:0000259" key="3">
    <source>
        <dbReference type="Pfam" id="PF03816"/>
    </source>
</evidence>
<comment type="caution">
    <text evidence="4">The sequence shown here is derived from an EMBL/GenBank/DDBJ whole genome shotgun (WGS) entry which is preliminary data.</text>
</comment>
<dbReference type="Proteomes" id="UP000886841">
    <property type="component" value="Unassembled WGS sequence"/>
</dbReference>
<feature type="domain" description="Cell envelope-related transcriptional attenuator" evidence="3">
    <location>
        <begin position="99"/>
        <end position="260"/>
    </location>
</feature>
<dbReference type="NCBIfam" id="TIGR00350">
    <property type="entry name" value="lytR_cpsA_psr"/>
    <property type="match status" value="1"/>
</dbReference>
<evidence type="ECO:0000313" key="5">
    <source>
        <dbReference type="Proteomes" id="UP000886841"/>
    </source>
</evidence>
<keyword evidence="2" id="KW-0812">Transmembrane</keyword>
<dbReference type="AlphaFoldDB" id="A0A9D1EM98"/>
<dbReference type="EMBL" id="DVHU01000113">
    <property type="protein sequence ID" value="HIR94267.1"/>
    <property type="molecule type" value="Genomic_DNA"/>
</dbReference>
<reference evidence="4" key="1">
    <citation type="submission" date="2020-10" db="EMBL/GenBank/DDBJ databases">
        <authorList>
            <person name="Gilroy R."/>
        </authorList>
    </citation>
    <scope>NUCLEOTIDE SEQUENCE</scope>
    <source>
        <strain evidence="4">ChiSxjej1B13-7041</strain>
    </source>
</reference>
<evidence type="ECO:0000256" key="2">
    <source>
        <dbReference type="SAM" id="Phobius"/>
    </source>
</evidence>
<dbReference type="Pfam" id="PF03816">
    <property type="entry name" value="LytR_cpsA_psr"/>
    <property type="match status" value="1"/>
</dbReference>
<evidence type="ECO:0000313" key="4">
    <source>
        <dbReference type="EMBL" id="HIR94267.1"/>
    </source>
</evidence>
<gene>
    <name evidence="4" type="ORF">IAB98_12695</name>
</gene>